<keyword evidence="4" id="KW-0812">Transmembrane</keyword>
<keyword evidence="4" id="KW-0472">Membrane</keyword>
<dbReference type="Proteomes" id="UP000823936">
    <property type="component" value="Unassembled WGS sequence"/>
</dbReference>
<dbReference type="SUPFAM" id="SSF158472">
    <property type="entry name" value="HAMP domain-like"/>
    <property type="match status" value="1"/>
</dbReference>
<dbReference type="Gene3D" id="6.10.340.10">
    <property type="match status" value="1"/>
</dbReference>
<accession>A0A9D1PTG5</accession>
<feature type="domain" description="HAMP" evidence="5">
    <location>
        <begin position="309"/>
        <end position="361"/>
    </location>
</feature>
<dbReference type="GO" id="GO:0000155">
    <property type="term" value="F:phosphorelay sensor kinase activity"/>
    <property type="evidence" value="ECO:0007669"/>
    <property type="project" value="InterPro"/>
</dbReference>
<dbReference type="SMART" id="SM00304">
    <property type="entry name" value="HAMP"/>
    <property type="match status" value="1"/>
</dbReference>
<evidence type="ECO:0000256" key="4">
    <source>
        <dbReference type="SAM" id="Phobius"/>
    </source>
</evidence>
<evidence type="ECO:0000313" key="7">
    <source>
        <dbReference type="Proteomes" id="UP000823936"/>
    </source>
</evidence>
<evidence type="ECO:0000313" key="6">
    <source>
        <dbReference type="EMBL" id="HIV99274.1"/>
    </source>
</evidence>
<dbReference type="InterPro" id="IPR050640">
    <property type="entry name" value="Bact_2-comp_sensor_kinase"/>
</dbReference>
<feature type="transmembrane region" description="Helical" evidence="4">
    <location>
        <begin position="12"/>
        <end position="31"/>
    </location>
</feature>
<dbReference type="InterPro" id="IPR010559">
    <property type="entry name" value="Sig_transdc_His_kin_internal"/>
</dbReference>
<name>A0A9D1PTG5_9SPIO</name>
<reference evidence="6" key="2">
    <citation type="submission" date="2021-04" db="EMBL/GenBank/DDBJ databases">
        <authorList>
            <person name="Gilroy R."/>
        </authorList>
    </citation>
    <scope>NUCLEOTIDE SEQUENCE</scope>
    <source>
        <strain evidence="6">Gambia11-129</strain>
    </source>
</reference>
<evidence type="ECO:0000256" key="3">
    <source>
        <dbReference type="ARBA" id="ARBA00022679"/>
    </source>
</evidence>
<dbReference type="PANTHER" id="PTHR34220:SF7">
    <property type="entry name" value="SENSOR HISTIDINE KINASE YPDA"/>
    <property type="match status" value="1"/>
</dbReference>
<dbReference type="SUPFAM" id="SSF55874">
    <property type="entry name" value="ATPase domain of HSP90 chaperone/DNA topoisomerase II/histidine kinase"/>
    <property type="match status" value="1"/>
</dbReference>
<evidence type="ECO:0000256" key="2">
    <source>
        <dbReference type="ARBA" id="ARBA00022553"/>
    </source>
</evidence>
<comment type="subcellular location">
    <subcellularLocation>
        <location evidence="1">Membrane</location>
    </subcellularLocation>
</comment>
<evidence type="ECO:0000259" key="5">
    <source>
        <dbReference type="PROSITE" id="PS50885"/>
    </source>
</evidence>
<dbReference type="CDD" id="cd06225">
    <property type="entry name" value="HAMP"/>
    <property type="match status" value="1"/>
</dbReference>
<dbReference type="InterPro" id="IPR036890">
    <property type="entry name" value="HATPase_C_sf"/>
</dbReference>
<dbReference type="Gene3D" id="3.30.565.10">
    <property type="entry name" value="Histidine kinase-like ATPase, C-terminal domain"/>
    <property type="match status" value="1"/>
</dbReference>
<dbReference type="PROSITE" id="PS50885">
    <property type="entry name" value="HAMP"/>
    <property type="match status" value="1"/>
</dbReference>
<sequence>MNRESGIRMKIIALSLVIMMVLLAAFSLLLINISNRTYRERYISDSFSQLSEYMMRLDTIKDNIEKLLIRVSINENLKSSLRSGDSLSWFDSYEEISSFIEANPSYFYINRIVVSDSSFSRFIQVGNDISNSKPLNMERVLREIEASSDLFCNVSYSELSFSGDLESRLSMEIIDYNTGLTLGYVTAAISMTKVLDVMSDINQPYISYAIYTDGAAYTAGENGVTRYSDNDFLASPDSWLLYSLSEKEKVYKYNGLLIEQLISDDGYSLLLLLNEPDLFDGFTSMSYIIPMMVFSALLIITLMVVYLDRIMYRPVVRLAQKIRKIRIGDYTRDESIETSDELGLVGKGINDLSEEVTTLIERRVEDERAKIELEYKMLQSQINPHFLYNTLNAIKWMATLQHADGIAEMVLSLSRLMKVTSKGQGGMISLEEEISFIDDYMTIMRYRYGSTVTYIKRIEKSALDVKIPRFTLQPLVENAIFHGLEPKGEGCVAIVAKCFPSYVSVLVADNGVGFDTKTKGERKSDAMFRHIGIENITKRLKYEYNGRDVLSIWSKKGVGTSCILQLVRSDDDKPCDNCR</sequence>
<comment type="caution">
    <text evidence="6">The sequence shown here is derived from an EMBL/GenBank/DDBJ whole genome shotgun (WGS) entry which is preliminary data.</text>
</comment>
<evidence type="ECO:0000256" key="1">
    <source>
        <dbReference type="ARBA" id="ARBA00004370"/>
    </source>
</evidence>
<keyword evidence="6" id="KW-0418">Kinase</keyword>
<keyword evidence="2" id="KW-0597">Phosphoprotein</keyword>
<proteinExistence type="predicted"/>
<dbReference type="EMBL" id="DXHU01000022">
    <property type="protein sequence ID" value="HIV99274.1"/>
    <property type="molecule type" value="Genomic_DNA"/>
</dbReference>
<keyword evidence="3" id="KW-0808">Transferase</keyword>
<dbReference type="AlphaFoldDB" id="A0A9D1PTG5"/>
<feature type="transmembrane region" description="Helical" evidence="4">
    <location>
        <begin position="287"/>
        <end position="307"/>
    </location>
</feature>
<keyword evidence="4" id="KW-1133">Transmembrane helix</keyword>
<organism evidence="6 7">
    <name type="scientific">Candidatus Ornithospirochaeta avicola</name>
    <dbReference type="NCBI Taxonomy" id="2840896"/>
    <lineage>
        <taxon>Bacteria</taxon>
        <taxon>Pseudomonadati</taxon>
        <taxon>Spirochaetota</taxon>
        <taxon>Spirochaetia</taxon>
        <taxon>Spirochaetales</taxon>
        <taxon>Spirochaetaceae</taxon>
        <taxon>Spirochaetaceae incertae sedis</taxon>
        <taxon>Candidatus Ornithospirochaeta</taxon>
    </lineage>
</organism>
<dbReference type="GO" id="GO:0016020">
    <property type="term" value="C:membrane"/>
    <property type="evidence" value="ECO:0007669"/>
    <property type="project" value="UniProtKB-SubCell"/>
</dbReference>
<dbReference type="PANTHER" id="PTHR34220">
    <property type="entry name" value="SENSOR HISTIDINE KINASE YPDA"/>
    <property type="match status" value="1"/>
</dbReference>
<dbReference type="Pfam" id="PF06580">
    <property type="entry name" value="His_kinase"/>
    <property type="match status" value="1"/>
</dbReference>
<dbReference type="InterPro" id="IPR003660">
    <property type="entry name" value="HAMP_dom"/>
</dbReference>
<protein>
    <submittedName>
        <fullName evidence="6">Histidine kinase</fullName>
    </submittedName>
</protein>
<reference evidence="6" key="1">
    <citation type="journal article" date="2021" name="PeerJ">
        <title>Extensive microbial diversity within the chicken gut microbiome revealed by metagenomics and culture.</title>
        <authorList>
            <person name="Gilroy R."/>
            <person name="Ravi A."/>
            <person name="Getino M."/>
            <person name="Pursley I."/>
            <person name="Horton D.L."/>
            <person name="Alikhan N.F."/>
            <person name="Baker D."/>
            <person name="Gharbi K."/>
            <person name="Hall N."/>
            <person name="Watson M."/>
            <person name="Adriaenssens E.M."/>
            <person name="Foster-Nyarko E."/>
            <person name="Jarju S."/>
            <person name="Secka A."/>
            <person name="Antonio M."/>
            <person name="Oren A."/>
            <person name="Chaudhuri R.R."/>
            <person name="La Ragione R."/>
            <person name="Hildebrand F."/>
            <person name="Pallen M.J."/>
        </authorList>
    </citation>
    <scope>NUCLEOTIDE SEQUENCE</scope>
    <source>
        <strain evidence="6">Gambia11-129</strain>
    </source>
</reference>
<gene>
    <name evidence="6" type="ORF">IAB12_05825</name>
</gene>